<dbReference type="PROSITE" id="PS51257">
    <property type="entry name" value="PROKAR_LIPOPROTEIN"/>
    <property type="match status" value="1"/>
</dbReference>
<feature type="chain" id="PRO_5043952744" evidence="1">
    <location>
        <begin position="26"/>
        <end position="168"/>
    </location>
</feature>
<gene>
    <name evidence="2" type="primary">praB</name>
    <name evidence="2" type="ORF">ABCR88_16510</name>
</gene>
<keyword evidence="1" id="KW-0732">Signal</keyword>
<accession>A0AAU7WNP2</accession>
<dbReference type="AlphaFoldDB" id="A0AAU7WNP2"/>
<evidence type="ECO:0000256" key="1">
    <source>
        <dbReference type="SAM" id="SignalP"/>
    </source>
</evidence>
<protein>
    <submittedName>
        <fullName evidence="2">Alkane oxidation protein activator PraB</fullName>
    </submittedName>
</protein>
<sequence length="168" mass="16563">MKGIKTLVSATAIVACLGAASMASAASIAIDGANPDGPFTTPGGTITVRSPSSFNQPVTCNINFSGNIAGGVASITGATVSGSNALCNLPKITGLPWTLSASSTTAGTVTNVGYTISFFPATNCGPTTINVAWSNVTHSLSLSTPQTLSGGCSVDVLNAKPSPQVSVI</sequence>
<evidence type="ECO:0000313" key="2">
    <source>
        <dbReference type="EMBL" id="XBY21123.1"/>
    </source>
</evidence>
<dbReference type="RefSeq" id="WP_011061226.1">
    <property type="nucleotide sequence ID" value="NZ_CP158490.1"/>
</dbReference>
<dbReference type="InterPro" id="IPR048133">
    <property type="entry name" value="PraA/PraB-like"/>
</dbReference>
<dbReference type="NCBIfam" id="NF041562">
    <property type="entry name" value="PraB"/>
    <property type="match status" value="1"/>
</dbReference>
<dbReference type="NCBIfam" id="NF041561">
    <property type="entry name" value="PraA"/>
    <property type="match status" value="1"/>
</dbReference>
<feature type="signal peptide" evidence="1">
    <location>
        <begin position="1"/>
        <end position="25"/>
    </location>
</feature>
<reference evidence="2" key="1">
    <citation type="submission" date="2024-06" db="EMBL/GenBank/DDBJ databases">
        <authorList>
            <person name="Wu L."/>
        </authorList>
    </citation>
    <scope>NUCLEOTIDE SEQUENCE</scope>
    <source>
        <strain evidence="2">W17</strain>
    </source>
</reference>
<proteinExistence type="predicted"/>
<dbReference type="EMBL" id="CP158490">
    <property type="protein sequence ID" value="XBY21123.1"/>
    <property type="molecule type" value="Genomic_DNA"/>
</dbReference>
<organism evidence="2">
    <name type="scientific">Pseudomonas sp. W17</name>
    <dbReference type="NCBI Taxonomy" id="3144407"/>
    <lineage>
        <taxon>Bacteria</taxon>
        <taxon>Pseudomonadati</taxon>
        <taxon>Pseudomonadota</taxon>
        <taxon>Gammaproteobacteria</taxon>
        <taxon>Pseudomonadales</taxon>
        <taxon>Pseudomonadaceae</taxon>
        <taxon>Pseudomonas</taxon>
    </lineage>
</organism>
<name>A0AAU7WNP2_9PSED</name>
<dbReference type="GeneID" id="57475975"/>